<evidence type="ECO:0000256" key="5">
    <source>
        <dbReference type="ARBA" id="ARBA00023004"/>
    </source>
</evidence>
<sequence>MRRIIGDVTSTGRLLACTLLAAAVMAALTGCGGKNGGAAASPGAAGTAGTSAASPAATQTESNPAFVKAQELFTVNKCISCHGVDLEGKVGPKTNLQKVGAAMSKEQIAAQIANGGGGMPAYKTKLSEDEIGQLTDWLSSKK</sequence>
<keyword evidence="2 6" id="KW-0349">Heme</keyword>
<dbReference type="Proteomes" id="UP001649230">
    <property type="component" value="Chromosome"/>
</dbReference>
<dbReference type="InterPro" id="IPR051811">
    <property type="entry name" value="Cytochrome_c550/c551-like"/>
</dbReference>
<evidence type="ECO:0000256" key="6">
    <source>
        <dbReference type="PROSITE-ProRule" id="PRU00433"/>
    </source>
</evidence>
<dbReference type="PROSITE" id="PS51007">
    <property type="entry name" value="CYTC"/>
    <property type="match status" value="1"/>
</dbReference>
<evidence type="ECO:0000256" key="4">
    <source>
        <dbReference type="ARBA" id="ARBA00022982"/>
    </source>
</evidence>
<evidence type="ECO:0000256" key="3">
    <source>
        <dbReference type="ARBA" id="ARBA00022723"/>
    </source>
</evidence>
<gene>
    <name evidence="9" type="ORF">L0M14_25100</name>
</gene>
<dbReference type="InterPro" id="IPR012218">
    <property type="entry name" value="Cyt_c_BACSU-c550-type"/>
</dbReference>
<organism evidence="9 10">
    <name type="scientific">Paenibacillus hexagrammi</name>
    <dbReference type="NCBI Taxonomy" id="2908839"/>
    <lineage>
        <taxon>Bacteria</taxon>
        <taxon>Bacillati</taxon>
        <taxon>Bacillota</taxon>
        <taxon>Bacilli</taxon>
        <taxon>Bacillales</taxon>
        <taxon>Paenibacillaceae</taxon>
        <taxon>Paenibacillus</taxon>
    </lineage>
</organism>
<dbReference type="InterPro" id="IPR009056">
    <property type="entry name" value="Cyt_c-like_dom"/>
</dbReference>
<dbReference type="PIRSF" id="PIRSF000025">
    <property type="entry name" value="Cytc_Bsub_c550"/>
    <property type="match status" value="1"/>
</dbReference>
<keyword evidence="5 6" id="KW-0408">Iron</keyword>
<keyword evidence="10" id="KW-1185">Reference proteome</keyword>
<protein>
    <submittedName>
        <fullName evidence="9">Cytochrome c</fullName>
    </submittedName>
</protein>
<keyword evidence="1" id="KW-0813">Transport</keyword>
<keyword evidence="7" id="KW-0732">Signal</keyword>
<evidence type="ECO:0000313" key="10">
    <source>
        <dbReference type="Proteomes" id="UP001649230"/>
    </source>
</evidence>
<evidence type="ECO:0000256" key="2">
    <source>
        <dbReference type="ARBA" id="ARBA00022617"/>
    </source>
</evidence>
<dbReference type="SUPFAM" id="SSF46626">
    <property type="entry name" value="Cytochrome c"/>
    <property type="match status" value="1"/>
</dbReference>
<evidence type="ECO:0000256" key="1">
    <source>
        <dbReference type="ARBA" id="ARBA00022448"/>
    </source>
</evidence>
<dbReference type="InterPro" id="IPR036909">
    <property type="entry name" value="Cyt_c-like_dom_sf"/>
</dbReference>
<evidence type="ECO:0000313" key="9">
    <source>
        <dbReference type="EMBL" id="UJF32819.1"/>
    </source>
</evidence>
<reference evidence="9 10" key="1">
    <citation type="journal article" date="2024" name="Int. J. Syst. Evol. Microbiol.">
        <title>Paenibacillus hexagrammi sp. nov., a novel bacterium isolated from the gut content of Hexagrammos agrammus.</title>
        <authorList>
            <person name="Jung H.K."/>
            <person name="Kim D.G."/>
            <person name="Zin H."/>
            <person name="Park J."/>
            <person name="Jung H."/>
            <person name="Kim Y.O."/>
            <person name="Kong H.J."/>
            <person name="Kim J.W."/>
            <person name="Kim Y.S."/>
        </authorList>
    </citation>
    <scope>NUCLEOTIDE SEQUENCE [LARGE SCALE GENOMIC DNA]</scope>
    <source>
        <strain evidence="9 10">YPD9-1</strain>
    </source>
</reference>
<evidence type="ECO:0000256" key="7">
    <source>
        <dbReference type="SAM" id="SignalP"/>
    </source>
</evidence>
<accession>A0ABY3SFN2</accession>
<dbReference type="RefSeq" id="WP_235119162.1">
    <property type="nucleotide sequence ID" value="NZ_CP090978.1"/>
</dbReference>
<dbReference type="Pfam" id="PF13442">
    <property type="entry name" value="Cytochrome_CBB3"/>
    <property type="match status" value="1"/>
</dbReference>
<feature type="chain" id="PRO_5045660796" evidence="7">
    <location>
        <begin position="27"/>
        <end position="142"/>
    </location>
</feature>
<dbReference type="PANTHER" id="PTHR37823">
    <property type="entry name" value="CYTOCHROME C-553-LIKE"/>
    <property type="match status" value="1"/>
</dbReference>
<dbReference type="PANTHER" id="PTHR37823:SF4">
    <property type="entry name" value="MENAQUINOL-CYTOCHROME C REDUCTASE CYTOCHROME B_C SUBUNIT"/>
    <property type="match status" value="1"/>
</dbReference>
<feature type="domain" description="Cytochrome c" evidence="8">
    <location>
        <begin position="64"/>
        <end position="142"/>
    </location>
</feature>
<keyword evidence="4" id="KW-0249">Electron transport</keyword>
<dbReference type="Gene3D" id="1.10.760.10">
    <property type="entry name" value="Cytochrome c-like domain"/>
    <property type="match status" value="1"/>
</dbReference>
<proteinExistence type="predicted"/>
<evidence type="ECO:0000259" key="8">
    <source>
        <dbReference type="PROSITE" id="PS51007"/>
    </source>
</evidence>
<keyword evidence="3 6" id="KW-0479">Metal-binding</keyword>
<feature type="signal peptide" evidence="7">
    <location>
        <begin position="1"/>
        <end position="26"/>
    </location>
</feature>
<dbReference type="PROSITE" id="PS51257">
    <property type="entry name" value="PROKAR_LIPOPROTEIN"/>
    <property type="match status" value="1"/>
</dbReference>
<dbReference type="EMBL" id="CP090978">
    <property type="protein sequence ID" value="UJF32819.1"/>
    <property type="molecule type" value="Genomic_DNA"/>
</dbReference>
<name>A0ABY3SFN2_9BACL</name>